<dbReference type="Proteomes" id="UP000581688">
    <property type="component" value="Unassembled WGS sequence"/>
</dbReference>
<sequence>MIIKERKAPIKLHKLDALRRRLPKTHPKQSLIEEELAKNKAGYQGEQSLDYYLSFLPSNYHILHDVRLQNQGHYFQMDTIIATPSFILILEIKNFAGTIYFDHIFNQLIRTIEGVEERFPDPLLQVNRQRNQLMKWLLANNYPAIPIETAVVISNPNTIIKASTNNPQFTSKIVHSEYLYHRVIEIKNNHKRDILTDKAIDKLSTSLTNAHVPSNPNIMQTLKIEEVELLKGVHCPSCLFIPMKRGGRKWICPSCKYTSNDAHMDTIKDYQLLLRPTITNKQLREFLSLSSVTTASSIIKSLNLDYYGENRGRTYKLQLIDN</sequence>
<dbReference type="InterPro" id="IPR011528">
    <property type="entry name" value="NERD"/>
</dbReference>
<evidence type="ECO:0000259" key="1">
    <source>
        <dbReference type="PROSITE" id="PS50965"/>
    </source>
</evidence>
<gene>
    <name evidence="2" type="ORF">HNQ94_002431</name>
</gene>
<dbReference type="PROSITE" id="PS50965">
    <property type="entry name" value="NERD"/>
    <property type="match status" value="1"/>
</dbReference>
<keyword evidence="3" id="KW-1185">Reference proteome</keyword>
<evidence type="ECO:0000313" key="2">
    <source>
        <dbReference type="EMBL" id="MBB6453980.1"/>
    </source>
</evidence>
<protein>
    <submittedName>
        <fullName evidence="2">Ribosomal protein L37AE/L43A</fullName>
    </submittedName>
</protein>
<reference evidence="2 3" key="1">
    <citation type="submission" date="2020-08" db="EMBL/GenBank/DDBJ databases">
        <title>Genomic Encyclopedia of Type Strains, Phase IV (KMG-IV): sequencing the most valuable type-strain genomes for metagenomic binning, comparative biology and taxonomic classification.</title>
        <authorList>
            <person name="Goeker M."/>
        </authorList>
    </citation>
    <scope>NUCLEOTIDE SEQUENCE [LARGE SCALE GENOMIC DNA]</scope>
    <source>
        <strain evidence="2 3">DSM 19612</strain>
    </source>
</reference>
<proteinExistence type="predicted"/>
<dbReference type="EMBL" id="JACHGH010000006">
    <property type="protein sequence ID" value="MBB6453980.1"/>
    <property type="molecule type" value="Genomic_DNA"/>
</dbReference>
<organism evidence="2 3">
    <name type="scientific">Salirhabdus euzebyi</name>
    <dbReference type="NCBI Taxonomy" id="394506"/>
    <lineage>
        <taxon>Bacteria</taxon>
        <taxon>Bacillati</taxon>
        <taxon>Bacillota</taxon>
        <taxon>Bacilli</taxon>
        <taxon>Bacillales</taxon>
        <taxon>Bacillaceae</taxon>
        <taxon>Salirhabdus</taxon>
    </lineage>
</organism>
<accession>A0A841Q6D4</accession>
<comment type="caution">
    <text evidence="2">The sequence shown here is derived from an EMBL/GenBank/DDBJ whole genome shotgun (WGS) entry which is preliminary data.</text>
</comment>
<keyword evidence="2" id="KW-0689">Ribosomal protein</keyword>
<name>A0A841Q6D4_9BACI</name>
<feature type="domain" description="NERD" evidence="1">
    <location>
        <begin position="41"/>
        <end position="156"/>
    </location>
</feature>
<keyword evidence="2" id="KW-0687">Ribonucleoprotein</keyword>
<evidence type="ECO:0000313" key="3">
    <source>
        <dbReference type="Proteomes" id="UP000581688"/>
    </source>
</evidence>
<dbReference type="AlphaFoldDB" id="A0A841Q6D4"/>
<dbReference type="Pfam" id="PF08378">
    <property type="entry name" value="NERD"/>
    <property type="match status" value="1"/>
</dbReference>
<dbReference type="RefSeq" id="WP_174496488.1">
    <property type="nucleotide sequence ID" value="NZ_CADDWK010000008.1"/>
</dbReference>
<dbReference type="GO" id="GO:0005840">
    <property type="term" value="C:ribosome"/>
    <property type="evidence" value="ECO:0007669"/>
    <property type="project" value="UniProtKB-KW"/>
</dbReference>